<protein>
    <recommendedName>
        <fullName evidence="7">Hydrophobin</fullName>
    </recommendedName>
</protein>
<keyword evidence="4 7" id="KW-0964">Secreted</keyword>
<keyword evidence="9" id="KW-1185">Reference proteome</keyword>
<sequence>MFSRVFAIASLAALAVAGPLVARDSSQCNTGPIQCCQQVQQASDFDSIFQELGIANVFAGITGQIGTSCTPITVVGTGSGAQCNAQTVCCSGNQWNGLVNVGCMPVNVNA</sequence>
<reference evidence="8 9" key="1">
    <citation type="submission" date="2014-04" db="EMBL/GenBank/DDBJ databases">
        <authorList>
            <consortium name="DOE Joint Genome Institute"/>
            <person name="Kuo A."/>
            <person name="Kohler A."/>
            <person name="Costa M.D."/>
            <person name="Nagy L.G."/>
            <person name="Floudas D."/>
            <person name="Copeland A."/>
            <person name="Barry K.W."/>
            <person name="Cichocki N."/>
            <person name="Veneault-Fourrey C."/>
            <person name="LaButti K."/>
            <person name="Lindquist E.A."/>
            <person name="Lipzen A."/>
            <person name="Lundell T."/>
            <person name="Morin E."/>
            <person name="Murat C."/>
            <person name="Sun H."/>
            <person name="Tunlid A."/>
            <person name="Henrissat B."/>
            <person name="Grigoriev I.V."/>
            <person name="Hibbett D.S."/>
            <person name="Martin F."/>
            <person name="Nordberg H.P."/>
            <person name="Cantor M.N."/>
            <person name="Hua S.X."/>
        </authorList>
    </citation>
    <scope>NUCLEOTIDE SEQUENCE [LARGE SCALE GENOMIC DNA]</scope>
    <source>
        <strain evidence="8 9">Marx 270</strain>
    </source>
</reference>
<dbReference type="InParanoid" id="A0A0C3K6E6"/>
<feature type="chain" id="PRO_5013987392" description="Hydrophobin" evidence="7">
    <location>
        <begin position="18"/>
        <end position="110"/>
    </location>
</feature>
<evidence type="ECO:0000256" key="6">
    <source>
        <dbReference type="ARBA" id="ARBA00023157"/>
    </source>
</evidence>
<dbReference type="InterPro" id="IPR001338">
    <property type="entry name" value="Class_I_Hydrophobin"/>
</dbReference>
<dbReference type="Pfam" id="PF01185">
    <property type="entry name" value="Hydrophobin"/>
    <property type="match status" value="1"/>
</dbReference>
<dbReference type="GO" id="GO:0009277">
    <property type="term" value="C:fungal-type cell wall"/>
    <property type="evidence" value="ECO:0007669"/>
    <property type="project" value="InterPro"/>
</dbReference>
<evidence type="ECO:0000256" key="1">
    <source>
        <dbReference type="ARBA" id="ARBA00004191"/>
    </source>
</evidence>
<dbReference type="Proteomes" id="UP000054217">
    <property type="component" value="Unassembled WGS sequence"/>
</dbReference>
<name>A0A0C3K6E6_PISTI</name>
<dbReference type="GO" id="GO:0005199">
    <property type="term" value="F:structural constituent of cell wall"/>
    <property type="evidence" value="ECO:0007669"/>
    <property type="project" value="InterPro"/>
</dbReference>
<dbReference type="InterPro" id="IPR019778">
    <property type="entry name" value="Class_I_Hydrophobin_CS"/>
</dbReference>
<comment type="similarity">
    <text evidence="2 7">Belongs to the fungal hydrophobin family.</text>
</comment>
<keyword evidence="6 7" id="KW-1015">Disulfide bond</keyword>
<gene>
    <name evidence="8" type="ORF">M404DRAFT_1000180</name>
</gene>
<evidence type="ECO:0000256" key="2">
    <source>
        <dbReference type="ARBA" id="ARBA00010446"/>
    </source>
</evidence>
<keyword evidence="3 7" id="KW-0134">Cell wall</keyword>
<dbReference type="EMBL" id="KN831968">
    <property type="protein sequence ID" value="KIO05172.1"/>
    <property type="molecule type" value="Genomic_DNA"/>
</dbReference>
<dbReference type="HOGENOM" id="CLU_105134_2_0_1"/>
<dbReference type="SMART" id="SM00075">
    <property type="entry name" value="HYDRO"/>
    <property type="match status" value="1"/>
</dbReference>
<evidence type="ECO:0000256" key="4">
    <source>
        <dbReference type="ARBA" id="ARBA00022525"/>
    </source>
</evidence>
<evidence type="ECO:0000256" key="5">
    <source>
        <dbReference type="ARBA" id="ARBA00022729"/>
    </source>
</evidence>
<dbReference type="CDD" id="cd23507">
    <property type="entry name" value="hydrophobin_I"/>
    <property type="match status" value="1"/>
</dbReference>
<dbReference type="STRING" id="870435.A0A0C3K6E6"/>
<accession>A0A0C3K6E6</accession>
<dbReference type="PROSITE" id="PS00956">
    <property type="entry name" value="HYDROPHOBIN"/>
    <property type="match status" value="1"/>
</dbReference>
<reference evidence="9" key="2">
    <citation type="submission" date="2015-01" db="EMBL/GenBank/DDBJ databases">
        <title>Evolutionary Origins and Diversification of the Mycorrhizal Mutualists.</title>
        <authorList>
            <consortium name="DOE Joint Genome Institute"/>
            <consortium name="Mycorrhizal Genomics Consortium"/>
            <person name="Kohler A."/>
            <person name="Kuo A."/>
            <person name="Nagy L.G."/>
            <person name="Floudas D."/>
            <person name="Copeland A."/>
            <person name="Barry K.W."/>
            <person name="Cichocki N."/>
            <person name="Veneault-Fourrey C."/>
            <person name="LaButti K."/>
            <person name="Lindquist E.A."/>
            <person name="Lipzen A."/>
            <person name="Lundell T."/>
            <person name="Morin E."/>
            <person name="Murat C."/>
            <person name="Riley R."/>
            <person name="Ohm R."/>
            <person name="Sun H."/>
            <person name="Tunlid A."/>
            <person name="Henrissat B."/>
            <person name="Grigoriev I.V."/>
            <person name="Hibbett D.S."/>
            <person name="Martin F."/>
        </authorList>
    </citation>
    <scope>NUCLEOTIDE SEQUENCE [LARGE SCALE GENOMIC DNA]</scope>
    <source>
        <strain evidence="9">Marx 270</strain>
    </source>
</reference>
<keyword evidence="5 7" id="KW-0732">Signal</keyword>
<evidence type="ECO:0000256" key="3">
    <source>
        <dbReference type="ARBA" id="ARBA00022512"/>
    </source>
</evidence>
<organism evidence="8 9">
    <name type="scientific">Pisolithus tinctorius Marx 270</name>
    <dbReference type="NCBI Taxonomy" id="870435"/>
    <lineage>
        <taxon>Eukaryota</taxon>
        <taxon>Fungi</taxon>
        <taxon>Dikarya</taxon>
        <taxon>Basidiomycota</taxon>
        <taxon>Agaricomycotina</taxon>
        <taxon>Agaricomycetes</taxon>
        <taxon>Agaricomycetidae</taxon>
        <taxon>Boletales</taxon>
        <taxon>Sclerodermatineae</taxon>
        <taxon>Pisolithaceae</taxon>
        <taxon>Pisolithus</taxon>
    </lineage>
</organism>
<feature type="signal peptide" evidence="7">
    <location>
        <begin position="1"/>
        <end position="17"/>
    </location>
</feature>
<proteinExistence type="inferred from homology"/>
<evidence type="ECO:0000256" key="7">
    <source>
        <dbReference type="RuleBase" id="RU365009"/>
    </source>
</evidence>
<dbReference type="AlphaFoldDB" id="A0A0C3K6E6"/>
<comment type="subcellular location">
    <subcellularLocation>
        <location evidence="1 7">Secreted</location>
        <location evidence="1 7">Cell wall</location>
    </subcellularLocation>
</comment>
<evidence type="ECO:0000313" key="8">
    <source>
        <dbReference type="EMBL" id="KIO05172.1"/>
    </source>
</evidence>
<dbReference type="OrthoDB" id="4225815at2759"/>
<evidence type="ECO:0000313" key="9">
    <source>
        <dbReference type="Proteomes" id="UP000054217"/>
    </source>
</evidence>